<feature type="binding site" evidence="4">
    <location>
        <position position="247"/>
    </location>
    <ligand>
        <name>substrate</name>
    </ligand>
</feature>
<dbReference type="PATRIC" id="fig|1191523.3.peg.1117"/>
<dbReference type="OrthoDB" id="428577at2"/>
<evidence type="ECO:0000256" key="2">
    <source>
        <dbReference type="ARBA" id="ARBA00038358"/>
    </source>
</evidence>
<feature type="binding site" evidence="4">
    <location>
        <position position="235"/>
    </location>
    <ligand>
        <name>substrate</name>
    </ligand>
</feature>
<dbReference type="EMBL" id="CP003557">
    <property type="protein sequence ID" value="AFN74296.1"/>
    <property type="molecule type" value="Genomic_DNA"/>
</dbReference>
<evidence type="ECO:0000313" key="6">
    <source>
        <dbReference type="EMBL" id="AFN74296.1"/>
    </source>
</evidence>
<dbReference type="InterPro" id="IPR012341">
    <property type="entry name" value="6hp_glycosidase-like_sf"/>
</dbReference>
<keyword evidence="5" id="KW-0812">Transmembrane</keyword>
<dbReference type="GO" id="GO:0000272">
    <property type="term" value="P:polysaccharide catabolic process"/>
    <property type="evidence" value="ECO:0007669"/>
    <property type="project" value="TreeGrafter"/>
</dbReference>
<evidence type="ECO:0000256" key="4">
    <source>
        <dbReference type="PIRSR" id="PIRSR610905-2"/>
    </source>
</evidence>
<feature type="active site" description="Proton donor" evidence="3">
    <location>
        <position position="175"/>
    </location>
</feature>
<feature type="binding site" evidence="4">
    <location>
        <position position="251"/>
    </location>
    <ligand>
        <name>substrate</name>
    </ligand>
</feature>
<dbReference type="SUPFAM" id="SSF48208">
    <property type="entry name" value="Six-hairpin glycosidases"/>
    <property type="match status" value="1"/>
</dbReference>
<feature type="binding site" evidence="4">
    <location>
        <position position="115"/>
    </location>
    <ligand>
        <name>substrate</name>
    </ligand>
</feature>
<keyword evidence="7" id="KW-1185">Reference proteome</keyword>
<accession>I7A2Y5</accession>
<keyword evidence="5" id="KW-1133">Transmembrane helix</keyword>
<keyword evidence="1 6" id="KW-0378">Hydrolase</keyword>
<dbReference type="HOGENOM" id="CLU_027158_0_0_10"/>
<feature type="binding site" evidence="4">
    <location>
        <position position="175"/>
    </location>
    <ligand>
        <name>substrate</name>
    </ligand>
</feature>
<name>I7A2Y5_MELRP</name>
<dbReference type="PANTHER" id="PTHR36845">
    <property type="entry name" value="HYDROLASE, PUTATIVE (AFU_ORTHOLOGUE AFUA_7G05090)-RELATED"/>
    <property type="match status" value="1"/>
</dbReference>
<evidence type="ECO:0000256" key="3">
    <source>
        <dbReference type="PIRSR" id="PIRSR610905-1"/>
    </source>
</evidence>
<protein>
    <submittedName>
        <fullName evidence="6">Glycosyl hydrolase family 88</fullName>
    </submittedName>
</protein>
<feature type="transmembrane region" description="Helical" evidence="5">
    <location>
        <begin position="7"/>
        <end position="25"/>
    </location>
</feature>
<reference evidence="6 7" key="1">
    <citation type="journal article" date="2013" name="PLoS ONE">
        <title>Genomic analysis of Melioribacter roseus, facultatively anaerobic organotrophic bacterium representing a novel deep lineage within Bacteriodetes/Chlorobi group.</title>
        <authorList>
            <person name="Kadnikov V.V."/>
            <person name="Mardanov A.V."/>
            <person name="Podosokorskaya O.A."/>
            <person name="Gavrilov S.N."/>
            <person name="Kublanov I.V."/>
            <person name="Beletsky A.V."/>
            <person name="Bonch-Osmolovskaya E.A."/>
            <person name="Ravin N.V."/>
        </authorList>
    </citation>
    <scope>NUCLEOTIDE SEQUENCE [LARGE SCALE GENOMIC DNA]</scope>
    <source>
        <strain evidence="7">JCM 17771 / P3M-2</strain>
    </source>
</reference>
<dbReference type="Gene3D" id="1.50.10.10">
    <property type="match status" value="1"/>
</dbReference>
<dbReference type="InterPro" id="IPR010905">
    <property type="entry name" value="Glyco_hydro_88"/>
</dbReference>
<organism evidence="6 7">
    <name type="scientific">Melioribacter roseus (strain DSM 23840 / JCM 17771 / VKM B-2668 / P3M-2)</name>
    <dbReference type="NCBI Taxonomy" id="1191523"/>
    <lineage>
        <taxon>Bacteria</taxon>
        <taxon>Pseudomonadati</taxon>
        <taxon>Ignavibacteriota</taxon>
        <taxon>Ignavibacteria</taxon>
        <taxon>Ignavibacteriales</taxon>
        <taxon>Melioribacteraceae</taxon>
        <taxon>Melioribacter</taxon>
    </lineage>
</organism>
<evidence type="ECO:0000313" key="7">
    <source>
        <dbReference type="Proteomes" id="UP000009011"/>
    </source>
</evidence>
<evidence type="ECO:0000256" key="1">
    <source>
        <dbReference type="ARBA" id="ARBA00022801"/>
    </source>
</evidence>
<dbReference type="KEGG" id="mro:MROS_1056"/>
<dbReference type="Proteomes" id="UP000009011">
    <property type="component" value="Chromosome"/>
</dbReference>
<proteinExistence type="inferred from homology"/>
<dbReference type="RefSeq" id="WP_014855732.1">
    <property type="nucleotide sequence ID" value="NC_018178.1"/>
</dbReference>
<evidence type="ECO:0000256" key="5">
    <source>
        <dbReference type="SAM" id="Phobius"/>
    </source>
</evidence>
<feature type="active site" description="Nucleophile" evidence="3">
    <location>
        <position position="115"/>
    </location>
</feature>
<keyword evidence="5" id="KW-0472">Membrane</keyword>
<dbReference type="eggNOG" id="COG4225">
    <property type="taxonomic scope" value="Bacteria"/>
</dbReference>
<gene>
    <name evidence="6" type="ordered locus">MROS_1056</name>
</gene>
<dbReference type="AlphaFoldDB" id="I7A2Y5"/>
<dbReference type="InterPro" id="IPR052369">
    <property type="entry name" value="UG_Glycosaminoglycan_Hydrolase"/>
</dbReference>
<sequence>MKSFLKPIAYFVVPILFIASVIYVFDKETVEKNLMRASEQYSYMLQLIGDTDKLPRSVDDSGNVLLVEAHDWTSGFFPGSLWYLYEYTKDDKWLKAAEKFTHNLEGQQFNNTTHDLGFMIYCSFGNGYRLTGDEHYKQVLIDAAKTLASRFNPKVGCIKSWDGQDEVWEYPVIIDNMMNLELLFWATKETGDSSFYNIAVTHANTTMKNHFRKDYSTWHVLSYDTTSGEVTKRNTHQGYADESCWARGQSWGLYGFTMCYRETGNTEYLLQAEKIAEYILNHLPEDMIPFWDYDAADFPKDASAAAIMASAFYELNELTQKEKYKTYADKIMHALSQPEYLASVGTNAGFVLKHSTGNKPANSEIDVPIIYADYYFIEANLRKLKFESNHN</sequence>
<dbReference type="Pfam" id="PF07470">
    <property type="entry name" value="Glyco_hydro_88"/>
    <property type="match status" value="1"/>
</dbReference>
<dbReference type="PANTHER" id="PTHR36845:SF1">
    <property type="entry name" value="HYDROLASE, PUTATIVE (AFU_ORTHOLOGUE AFUA_7G05090)-RELATED"/>
    <property type="match status" value="1"/>
</dbReference>
<dbReference type="GO" id="GO:0052757">
    <property type="term" value="F:chondroitin hydrolase activity"/>
    <property type="evidence" value="ECO:0007669"/>
    <property type="project" value="TreeGrafter"/>
</dbReference>
<dbReference type="STRING" id="1191523.MROS_1056"/>
<comment type="similarity">
    <text evidence="2">Belongs to the glycosyl hydrolase 88 family.</text>
</comment>
<dbReference type="InterPro" id="IPR008928">
    <property type="entry name" value="6-hairpin_glycosidase_sf"/>
</dbReference>